<keyword evidence="2" id="KW-0812">Transmembrane</keyword>
<keyword evidence="2" id="KW-1133">Transmembrane helix</keyword>
<feature type="compositionally biased region" description="Basic and acidic residues" evidence="1">
    <location>
        <begin position="54"/>
        <end position="65"/>
    </location>
</feature>
<feature type="transmembrane region" description="Helical" evidence="2">
    <location>
        <begin position="147"/>
        <end position="170"/>
    </location>
</feature>
<dbReference type="OrthoDB" id="2540324at2759"/>
<gene>
    <name evidence="3" type="ORF">BZ3500_MVSOF-1268-A1-R1_CHR11-1G03293</name>
</gene>
<dbReference type="Proteomes" id="UP000249723">
    <property type="component" value="Unassembled WGS sequence"/>
</dbReference>
<proteinExistence type="predicted"/>
<feature type="transmembrane region" description="Helical" evidence="2">
    <location>
        <begin position="92"/>
        <end position="111"/>
    </location>
</feature>
<evidence type="ECO:0000313" key="3">
    <source>
        <dbReference type="EMBL" id="SDA03902.1"/>
    </source>
</evidence>
<dbReference type="AlphaFoldDB" id="A0A2X0M252"/>
<sequence>MESTPVGINDDPENDQQKKKNGWTRSRTWLSMLVSGLDRRLIILDYLADDTKEEGGKDGLKKEEVGLEVPTEGDDPCEDDDDAPVTLMGMMIISLIVSGTGGLLFFFYWYHSDPIKFAQVGGSLVIGEFGLAAALTSQRREKTIINAMIAMTIPIGIAVTGFIFLALALLELSPLAIILDIPEATVSALTSSCTWSG</sequence>
<feature type="region of interest" description="Disordered" evidence="1">
    <location>
        <begin position="54"/>
        <end position="78"/>
    </location>
</feature>
<organism evidence="3 4">
    <name type="scientific">Microbotryum saponariae</name>
    <dbReference type="NCBI Taxonomy" id="289078"/>
    <lineage>
        <taxon>Eukaryota</taxon>
        <taxon>Fungi</taxon>
        <taxon>Dikarya</taxon>
        <taxon>Basidiomycota</taxon>
        <taxon>Pucciniomycotina</taxon>
        <taxon>Microbotryomycetes</taxon>
        <taxon>Microbotryales</taxon>
        <taxon>Microbotryaceae</taxon>
        <taxon>Microbotryum</taxon>
    </lineage>
</organism>
<evidence type="ECO:0000256" key="1">
    <source>
        <dbReference type="SAM" id="MobiDB-lite"/>
    </source>
</evidence>
<reference evidence="4" key="1">
    <citation type="submission" date="2016-10" db="EMBL/GenBank/DDBJ databases">
        <authorList>
            <person name="Jeantristanb JTB J.-T."/>
            <person name="Ricardo R."/>
        </authorList>
    </citation>
    <scope>NUCLEOTIDE SEQUENCE [LARGE SCALE GENOMIC DNA]</scope>
</reference>
<feature type="region of interest" description="Disordered" evidence="1">
    <location>
        <begin position="1"/>
        <end position="22"/>
    </location>
</feature>
<protein>
    <submittedName>
        <fullName evidence="3">BZ3500_MvSof-1268-A1-R1_Chr11-1g03293 protein</fullName>
    </submittedName>
</protein>
<keyword evidence="4" id="KW-1185">Reference proteome</keyword>
<accession>A0A2X0M252</accession>
<evidence type="ECO:0000256" key="2">
    <source>
        <dbReference type="SAM" id="Phobius"/>
    </source>
</evidence>
<evidence type="ECO:0000313" key="4">
    <source>
        <dbReference type="Proteomes" id="UP000249723"/>
    </source>
</evidence>
<name>A0A2X0M252_9BASI</name>
<dbReference type="EMBL" id="FMWP01000138">
    <property type="protein sequence ID" value="SDA03902.1"/>
    <property type="molecule type" value="Genomic_DNA"/>
</dbReference>
<keyword evidence="2" id="KW-0472">Membrane</keyword>